<evidence type="ECO:0000313" key="2">
    <source>
        <dbReference type="EMBL" id="GDY71121.1"/>
    </source>
</evidence>
<reference evidence="2 3" key="1">
    <citation type="submission" date="2019-04" db="EMBL/GenBank/DDBJ databases">
        <title>Draft genome sequences of Streptomyces avermitilis ATCC 31267.</title>
        <authorList>
            <person name="Komaki H."/>
            <person name="Tamura T."/>
            <person name="Hosoyama A."/>
        </authorList>
    </citation>
    <scope>NUCLEOTIDE SEQUENCE [LARGE SCALE GENOMIC DNA]</scope>
    <source>
        <strain evidence="2 3">ATCC 31267</strain>
    </source>
</reference>
<accession>A0A4D4M9N1</accession>
<reference evidence="1 4" key="2">
    <citation type="submission" date="2019-04" db="EMBL/GenBank/DDBJ databases">
        <title>Draft genome sequences of Streptomyces avermitilis NBRC 14893.</title>
        <authorList>
            <person name="Komaki H."/>
            <person name="Tamura T."/>
            <person name="Hosoyama A."/>
        </authorList>
    </citation>
    <scope>NUCLEOTIDE SEQUENCE [LARGE SCALE GENOMIC DNA]</scope>
    <source>
        <strain evidence="1 4">NBRC 14893</strain>
    </source>
</reference>
<dbReference type="Proteomes" id="UP000302139">
    <property type="component" value="Unassembled WGS sequence"/>
</dbReference>
<evidence type="ECO:0000313" key="3">
    <source>
        <dbReference type="Proteomes" id="UP000299211"/>
    </source>
</evidence>
<dbReference type="EMBL" id="BJHX01000001">
    <property type="protein sequence ID" value="GDY68504.1"/>
    <property type="molecule type" value="Genomic_DNA"/>
</dbReference>
<organism evidence="1 4">
    <name type="scientific">Streptomyces avermitilis</name>
    <dbReference type="NCBI Taxonomy" id="33903"/>
    <lineage>
        <taxon>Bacteria</taxon>
        <taxon>Bacillati</taxon>
        <taxon>Actinomycetota</taxon>
        <taxon>Actinomycetes</taxon>
        <taxon>Kitasatosporales</taxon>
        <taxon>Streptomycetaceae</taxon>
        <taxon>Streptomyces</taxon>
    </lineage>
</organism>
<comment type="caution">
    <text evidence="1">The sequence shown here is derived from an EMBL/GenBank/DDBJ whole genome shotgun (WGS) entry which is preliminary data.</text>
</comment>
<dbReference type="Proteomes" id="UP000299211">
    <property type="component" value="Unassembled WGS sequence"/>
</dbReference>
<gene>
    <name evidence="1" type="ORF">SAV14893_078970</name>
    <name evidence="2" type="ORF">SAV31267_006060</name>
</gene>
<dbReference type="EMBL" id="BJHY01000001">
    <property type="protein sequence ID" value="GDY71121.1"/>
    <property type="molecule type" value="Genomic_DNA"/>
</dbReference>
<dbReference type="AlphaFoldDB" id="A0A4D4M9N1"/>
<proteinExistence type="predicted"/>
<sequence>MKGWAMDPATVTVILTAAGGTATAIATRWLRARVQCTQAREASRRQHVTRLPAGSRIIDRGSQGIVIEVGTGEGNAGGRG</sequence>
<evidence type="ECO:0000313" key="4">
    <source>
        <dbReference type="Proteomes" id="UP000302139"/>
    </source>
</evidence>
<name>A0A4D4M9N1_STRAX</name>
<evidence type="ECO:0000313" key="1">
    <source>
        <dbReference type="EMBL" id="GDY68504.1"/>
    </source>
</evidence>
<protein>
    <submittedName>
        <fullName evidence="1">Uncharacterized protein</fullName>
    </submittedName>
</protein>